<evidence type="ECO:0000313" key="3">
    <source>
        <dbReference type="Proteomes" id="UP000324222"/>
    </source>
</evidence>
<organism evidence="2 3">
    <name type="scientific">Portunus trituberculatus</name>
    <name type="common">Swimming crab</name>
    <name type="synonym">Neptunus trituberculatus</name>
    <dbReference type="NCBI Taxonomy" id="210409"/>
    <lineage>
        <taxon>Eukaryota</taxon>
        <taxon>Metazoa</taxon>
        <taxon>Ecdysozoa</taxon>
        <taxon>Arthropoda</taxon>
        <taxon>Crustacea</taxon>
        <taxon>Multicrustacea</taxon>
        <taxon>Malacostraca</taxon>
        <taxon>Eumalacostraca</taxon>
        <taxon>Eucarida</taxon>
        <taxon>Decapoda</taxon>
        <taxon>Pleocyemata</taxon>
        <taxon>Brachyura</taxon>
        <taxon>Eubrachyura</taxon>
        <taxon>Portunoidea</taxon>
        <taxon>Portunidae</taxon>
        <taxon>Portuninae</taxon>
        <taxon>Portunus</taxon>
    </lineage>
</organism>
<keyword evidence="3" id="KW-1185">Reference proteome</keyword>
<protein>
    <submittedName>
        <fullName evidence="2">Uncharacterized protein</fullName>
    </submittedName>
</protein>
<dbReference type="AlphaFoldDB" id="A0A5B7DD41"/>
<evidence type="ECO:0000313" key="2">
    <source>
        <dbReference type="EMBL" id="MPC19203.1"/>
    </source>
</evidence>
<dbReference type="EMBL" id="VSRR010000749">
    <property type="protein sequence ID" value="MPC19203.1"/>
    <property type="molecule type" value="Genomic_DNA"/>
</dbReference>
<evidence type="ECO:0000256" key="1">
    <source>
        <dbReference type="SAM" id="MobiDB-lite"/>
    </source>
</evidence>
<sequence length="96" mass="10352">MFYETCWNSSSNAAPHHHSLTNIKRSSSYHRSLKARGKVDAAPSSRIPPRQAGGTARPPVTGQPVKVSGENSTKATIDSQETPMWTGSKKSERGSS</sequence>
<feature type="region of interest" description="Disordered" evidence="1">
    <location>
        <begin position="1"/>
        <end position="96"/>
    </location>
</feature>
<feature type="compositionally biased region" description="Basic residues" evidence="1">
    <location>
        <begin position="27"/>
        <end position="36"/>
    </location>
</feature>
<accession>A0A5B7DD41</accession>
<name>A0A5B7DD41_PORTR</name>
<reference evidence="2 3" key="1">
    <citation type="submission" date="2019-05" db="EMBL/GenBank/DDBJ databases">
        <title>Another draft genome of Portunus trituberculatus and its Hox gene families provides insights of decapod evolution.</title>
        <authorList>
            <person name="Jeong J.-H."/>
            <person name="Song I."/>
            <person name="Kim S."/>
            <person name="Choi T."/>
            <person name="Kim D."/>
            <person name="Ryu S."/>
            <person name="Kim W."/>
        </authorList>
    </citation>
    <scope>NUCLEOTIDE SEQUENCE [LARGE SCALE GENOMIC DNA]</scope>
    <source>
        <tissue evidence="2">Muscle</tissue>
    </source>
</reference>
<feature type="compositionally biased region" description="Polar residues" evidence="1">
    <location>
        <begin position="69"/>
        <end position="85"/>
    </location>
</feature>
<dbReference type="Proteomes" id="UP000324222">
    <property type="component" value="Unassembled WGS sequence"/>
</dbReference>
<proteinExistence type="predicted"/>
<gene>
    <name evidence="2" type="ORF">E2C01_012114</name>
</gene>
<comment type="caution">
    <text evidence="2">The sequence shown here is derived from an EMBL/GenBank/DDBJ whole genome shotgun (WGS) entry which is preliminary data.</text>
</comment>